<protein>
    <submittedName>
        <fullName evidence="2">Uncharacterized protein</fullName>
    </submittedName>
</protein>
<dbReference type="EMBL" id="ML119695">
    <property type="protein sequence ID" value="RPA79707.1"/>
    <property type="molecule type" value="Genomic_DNA"/>
</dbReference>
<gene>
    <name evidence="2" type="ORF">BJ508DRAFT_137545</name>
</gene>
<keyword evidence="1" id="KW-1133">Transmembrane helix</keyword>
<evidence type="ECO:0000256" key="1">
    <source>
        <dbReference type="SAM" id="Phobius"/>
    </source>
</evidence>
<dbReference type="AlphaFoldDB" id="A0A3N4I2P1"/>
<reference evidence="2 3" key="1">
    <citation type="journal article" date="2018" name="Nat. Ecol. Evol.">
        <title>Pezizomycetes genomes reveal the molecular basis of ectomycorrhizal truffle lifestyle.</title>
        <authorList>
            <person name="Murat C."/>
            <person name="Payen T."/>
            <person name="Noel B."/>
            <person name="Kuo A."/>
            <person name="Morin E."/>
            <person name="Chen J."/>
            <person name="Kohler A."/>
            <person name="Krizsan K."/>
            <person name="Balestrini R."/>
            <person name="Da Silva C."/>
            <person name="Montanini B."/>
            <person name="Hainaut M."/>
            <person name="Levati E."/>
            <person name="Barry K.W."/>
            <person name="Belfiori B."/>
            <person name="Cichocki N."/>
            <person name="Clum A."/>
            <person name="Dockter R.B."/>
            <person name="Fauchery L."/>
            <person name="Guy J."/>
            <person name="Iotti M."/>
            <person name="Le Tacon F."/>
            <person name="Lindquist E.A."/>
            <person name="Lipzen A."/>
            <person name="Malagnac F."/>
            <person name="Mello A."/>
            <person name="Molinier V."/>
            <person name="Miyauchi S."/>
            <person name="Poulain J."/>
            <person name="Riccioni C."/>
            <person name="Rubini A."/>
            <person name="Sitrit Y."/>
            <person name="Splivallo R."/>
            <person name="Traeger S."/>
            <person name="Wang M."/>
            <person name="Zifcakova L."/>
            <person name="Wipf D."/>
            <person name="Zambonelli A."/>
            <person name="Paolocci F."/>
            <person name="Nowrousian M."/>
            <person name="Ottonello S."/>
            <person name="Baldrian P."/>
            <person name="Spatafora J.W."/>
            <person name="Henrissat B."/>
            <person name="Nagy L.G."/>
            <person name="Aury J.M."/>
            <person name="Wincker P."/>
            <person name="Grigoriev I.V."/>
            <person name="Bonfante P."/>
            <person name="Martin F.M."/>
        </authorList>
    </citation>
    <scope>NUCLEOTIDE SEQUENCE [LARGE SCALE GENOMIC DNA]</scope>
    <source>
        <strain evidence="2 3">RN42</strain>
    </source>
</reference>
<sequence length="109" mass="12782">MNLVRAVFWMFRVYHPVPSSFHAIPFPLAWAIEILIAFLCILYCVSFFPWPFTPLYWSFFSFLCISFDRSERPFDYGLGTTGELIAFSTDSGRSIKKYLWEGLLSNLLF</sequence>
<accession>A0A3N4I2P1</accession>
<keyword evidence="1" id="KW-0812">Transmembrane</keyword>
<keyword evidence="3" id="KW-1185">Reference proteome</keyword>
<proteinExistence type="predicted"/>
<name>A0A3N4I2P1_ASCIM</name>
<keyword evidence="1" id="KW-0472">Membrane</keyword>
<dbReference type="Proteomes" id="UP000275078">
    <property type="component" value="Unassembled WGS sequence"/>
</dbReference>
<evidence type="ECO:0000313" key="3">
    <source>
        <dbReference type="Proteomes" id="UP000275078"/>
    </source>
</evidence>
<organism evidence="2 3">
    <name type="scientific">Ascobolus immersus RN42</name>
    <dbReference type="NCBI Taxonomy" id="1160509"/>
    <lineage>
        <taxon>Eukaryota</taxon>
        <taxon>Fungi</taxon>
        <taxon>Dikarya</taxon>
        <taxon>Ascomycota</taxon>
        <taxon>Pezizomycotina</taxon>
        <taxon>Pezizomycetes</taxon>
        <taxon>Pezizales</taxon>
        <taxon>Ascobolaceae</taxon>
        <taxon>Ascobolus</taxon>
    </lineage>
</organism>
<evidence type="ECO:0000313" key="2">
    <source>
        <dbReference type="EMBL" id="RPA79707.1"/>
    </source>
</evidence>
<feature type="transmembrane region" description="Helical" evidence="1">
    <location>
        <begin position="28"/>
        <end position="50"/>
    </location>
</feature>